<keyword evidence="1" id="KW-0812">Transmembrane</keyword>
<keyword evidence="3" id="KW-1185">Reference proteome</keyword>
<gene>
    <name evidence="2" type="ORF">RSO01_44130</name>
</gene>
<protein>
    <submittedName>
        <fullName evidence="2">Uncharacterized protein</fullName>
    </submittedName>
</protein>
<dbReference type="AlphaFoldDB" id="A0A512NE69"/>
<feature type="transmembrane region" description="Helical" evidence="1">
    <location>
        <begin position="12"/>
        <end position="33"/>
    </location>
</feature>
<comment type="caution">
    <text evidence="2">The sequence shown here is derived from an EMBL/GenBank/DDBJ whole genome shotgun (WGS) entry which is preliminary data.</text>
</comment>
<dbReference type="Proteomes" id="UP000321058">
    <property type="component" value="Unassembled WGS sequence"/>
</dbReference>
<keyword evidence="1" id="KW-0472">Membrane</keyword>
<reference evidence="2 3" key="1">
    <citation type="submission" date="2019-07" db="EMBL/GenBank/DDBJ databases">
        <title>Whole genome shotgun sequence of Reyranella soli NBRC 108950.</title>
        <authorList>
            <person name="Hosoyama A."/>
            <person name="Uohara A."/>
            <person name="Ohji S."/>
            <person name="Ichikawa N."/>
        </authorList>
    </citation>
    <scope>NUCLEOTIDE SEQUENCE [LARGE SCALE GENOMIC DNA]</scope>
    <source>
        <strain evidence="2 3">NBRC 108950</strain>
    </source>
</reference>
<proteinExistence type="predicted"/>
<evidence type="ECO:0000313" key="3">
    <source>
        <dbReference type="Proteomes" id="UP000321058"/>
    </source>
</evidence>
<sequence>MRARRVRAAARGTLAILCLAVVSVAVLGTRYFVFEYRHGDREVVVNLLDKISP</sequence>
<evidence type="ECO:0000313" key="2">
    <source>
        <dbReference type="EMBL" id="GEP57247.1"/>
    </source>
</evidence>
<dbReference type="RefSeq" id="WP_170303261.1">
    <property type="nucleotide sequence ID" value="NZ_BKAJ01000076.1"/>
</dbReference>
<evidence type="ECO:0000256" key="1">
    <source>
        <dbReference type="SAM" id="Phobius"/>
    </source>
</evidence>
<organism evidence="2 3">
    <name type="scientific">Reyranella soli</name>
    <dbReference type="NCBI Taxonomy" id="1230389"/>
    <lineage>
        <taxon>Bacteria</taxon>
        <taxon>Pseudomonadati</taxon>
        <taxon>Pseudomonadota</taxon>
        <taxon>Alphaproteobacteria</taxon>
        <taxon>Hyphomicrobiales</taxon>
        <taxon>Reyranellaceae</taxon>
        <taxon>Reyranella</taxon>
    </lineage>
</organism>
<dbReference type="EMBL" id="BKAJ01000076">
    <property type="protein sequence ID" value="GEP57247.1"/>
    <property type="molecule type" value="Genomic_DNA"/>
</dbReference>
<keyword evidence="1" id="KW-1133">Transmembrane helix</keyword>
<accession>A0A512NE69</accession>
<name>A0A512NE69_9HYPH</name>